<dbReference type="EMBL" id="FQVN01000002">
    <property type="protein sequence ID" value="SHF17526.1"/>
    <property type="molecule type" value="Genomic_DNA"/>
</dbReference>
<protein>
    <submittedName>
        <fullName evidence="6">Transcriptional regulator, TetR family</fullName>
    </submittedName>
</protein>
<evidence type="ECO:0000313" key="6">
    <source>
        <dbReference type="EMBL" id="SHF17526.1"/>
    </source>
</evidence>
<organism evidence="6 7">
    <name type="scientific">Streptoalloteichus hindustanus</name>
    <dbReference type="NCBI Taxonomy" id="2017"/>
    <lineage>
        <taxon>Bacteria</taxon>
        <taxon>Bacillati</taxon>
        <taxon>Actinomycetota</taxon>
        <taxon>Actinomycetes</taxon>
        <taxon>Pseudonocardiales</taxon>
        <taxon>Pseudonocardiaceae</taxon>
        <taxon>Streptoalloteichus</taxon>
    </lineage>
</organism>
<dbReference type="GO" id="GO:0003700">
    <property type="term" value="F:DNA-binding transcription factor activity"/>
    <property type="evidence" value="ECO:0007669"/>
    <property type="project" value="TreeGrafter"/>
</dbReference>
<accession>A0A1M4ZIY7</accession>
<keyword evidence="1" id="KW-0805">Transcription regulation</keyword>
<sequence length="222" mass="23958">MGEAGAAARRGQVGARGRIDKRQAILDAALTVFAREGYAQAGMDVVAAEAGVAKATVYNHFHDKENLLRQTIAALSDQVLAENLGVVGRLADQGEDLRDLLEDVGLRLLRCYCADQSWALRRLLSAEIVQFPDLLDIVHGRAADPVTEALADRLARLTVAGRLSTRDPLMAAEQFCSLLTGPMDKRARLGTRQVPDDELRAVARAAVDTFLQAFAAKPARNG</sequence>
<feature type="domain" description="HTH tetR-type" evidence="5">
    <location>
        <begin position="19"/>
        <end position="79"/>
    </location>
</feature>
<dbReference type="PROSITE" id="PS50977">
    <property type="entry name" value="HTH_TETR_2"/>
    <property type="match status" value="1"/>
</dbReference>
<evidence type="ECO:0000256" key="4">
    <source>
        <dbReference type="PROSITE-ProRule" id="PRU00335"/>
    </source>
</evidence>
<dbReference type="GO" id="GO:0000976">
    <property type="term" value="F:transcription cis-regulatory region binding"/>
    <property type="evidence" value="ECO:0007669"/>
    <property type="project" value="TreeGrafter"/>
</dbReference>
<dbReference type="STRING" id="2017.SAMN05444320_102742"/>
<feature type="DNA-binding region" description="H-T-H motif" evidence="4">
    <location>
        <begin position="42"/>
        <end position="61"/>
    </location>
</feature>
<evidence type="ECO:0000313" key="7">
    <source>
        <dbReference type="Proteomes" id="UP000184501"/>
    </source>
</evidence>
<dbReference type="PRINTS" id="PR00455">
    <property type="entry name" value="HTHTETR"/>
</dbReference>
<dbReference type="InterPro" id="IPR009057">
    <property type="entry name" value="Homeodomain-like_sf"/>
</dbReference>
<dbReference type="Gene3D" id="1.10.10.60">
    <property type="entry name" value="Homeodomain-like"/>
    <property type="match status" value="1"/>
</dbReference>
<dbReference type="Proteomes" id="UP000184501">
    <property type="component" value="Unassembled WGS sequence"/>
</dbReference>
<dbReference type="Pfam" id="PF14246">
    <property type="entry name" value="TetR_C_7"/>
    <property type="match status" value="1"/>
</dbReference>
<dbReference type="InterPro" id="IPR036271">
    <property type="entry name" value="Tet_transcr_reg_TetR-rel_C_sf"/>
</dbReference>
<dbReference type="GO" id="GO:0045892">
    <property type="term" value="P:negative regulation of DNA-templated transcription"/>
    <property type="evidence" value="ECO:0007669"/>
    <property type="project" value="UniProtKB-ARBA"/>
</dbReference>
<dbReference type="SUPFAM" id="SSF48498">
    <property type="entry name" value="Tetracyclin repressor-like, C-terminal domain"/>
    <property type="match status" value="1"/>
</dbReference>
<dbReference type="Gene3D" id="1.10.357.10">
    <property type="entry name" value="Tetracycline Repressor, domain 2"/>
    <property type="match status" value="1"/>
</dbReference>
<dbReference type="InterPro" id="IPR001647">
    <property type="entry name" value="HTH_TetR"/>
</dbReference>
<dbReference type="PANTHER" id="PTHR30055:SF146">
    <property type="entry name" value="HTH-TYPE TRANSCRIPTIONAL DUAL REGULATOR CECR"/>
    <property type="match status" value="1"/>
</dbReference>
<gene>
    <name evidence="6" type="ORF">SAMN05444320_102742</name>
</gene>
<name>A0A1M4ZIY7_STRHI</name>
<keyword evidence="7" id="KW-1185">Reference proteome</keyword>
<dbReference type="FunFam" id="1.10.10.60:FF:000141">
    <property type="entry name" value="TetR family transcriptional regulator"/>
    <property type="match status" value="1"/>
</dbReference>
<reference evidence="6 7" key="1">
    <citation type="submission" date="2016-11" db="EMBL/GenBank/DDBJ databases">
        <authorList>
            <person name="Jaros S."/>
            <person name="Januszkiewicz K."/>
            <person name="Wedrychowicz H."/>
        </authorList>
    </citation>
    <scope>NUCLEOTIDE SEQUENCE [LARGE SCALE GENOMIC DNA]</scope>
    <source>
        <strain evidence="6 7">DSM 44523</strain>
    </source>
</reference>
<dbReference type="OrthoDB" id="7186128at2"/>
<dbReference type="PANTHER" id="PTHR30055">
    <property type="entry name" value="HTH-TYPE TRANSCRIPTIONAL REGULATOR RUTR"/>
    <property type="match status" value="1"/>
</dbReference>
<dbReference type="Pfam" id="PF00440">
    <property type="entry name" value="TetR_N"/>
    <property type="match status" value="1"/>
</dbReference>
<keyword evidence="2 4" id="KW-0238">DNA-binding</keyword>
<proteinExistence type="predicted"/>
<dbReference type="InterPro" id="IPR039536">
    <property type="entry name" value="TetR_C_Proteobacteria"/>
</dbReference>
<evidence type="ECO:0000256" key="1">
    <source>
        <dbReference type="ARBA" id="ARBA00023015"/>
    </source>
</evidence>
<evidence type="ECO:0000256" key="2">
    <source>
        <dbReference type="ARBA" id="ARBA00023125"/>
    </source>
</evidence>
<evidence type="ECO:0000259" key="5">
    <source>
        <dbReference type="PROSITE" id="PS50977"/>
    </source>
</evidence>
<dbReference type="RefSeq" id="WP_073480909.1">
    <property type="nucleotide sequence ID" value="NZ_FQVN01000002.1"/>
</dbReference>
<dbReference type="InterPro" id="IPR050109">
    <property type="entry name" value="HTH-type_TetR-like_transc_reg"/>
</dbReference>
<evidence type="ECO:0000256" key="3">
    <source>
        <dbReference type="ARBA" id="ARBA00023163"/>
    </source>
</evidence>
<dbReference type="SUPFAM" id="SSF46689">
    <property type="entry name" value="Homeodomain-like"/>
    <property type="match status" value="1"/>
</dbReference>
<dbReference type="AlphaFoldDB" id="A0A1M4ZIY7"/>
<keyword evidence="3" id="KW-0804">Transcription</keyword>